<proteinExistence type="predicted"/>
<dbReference type="SUPFAM" id="SSF47676">
    <property type="entry name" value="Conserved domain common to transcription factors TFIIS, elongin A, CRSP70"/>
    <property type="match status" value="1"/>
</dbReference>
<name>A0A401P5D8_SCYTO</name>
<dbReference type="InterPro" id="IPR035100">
    <property type="entry name" value="TF_IIS-typ"/>
</dbReference>
<dbReference type="OMA" id="HSRWVCL"/>
<keyword evidence="5" id="KW-1185">Reference proteome</keyword>
<dbReference type="STRING" id="75743.A0A401P5D8"/>
<evidence type="ECO:0000256" key="1">
    <source>
        <dbReference type="PROSITE-ProRule" id="PRU00649"/>
    </source>
</evidence>
<dbReference type="InterPro" id="IPR036575">
    <property type="entry name" value="TFIIS_cen_dom_sf"/>
</dbReference>
<dbReference type="SUPFAM" id="SSF46942">
    <property type="entry name" value="Elongation factor TFIIS domain 2"/>
    <property type="match status" value="1"/>
</dbReference>
<dbReference type="InterPro" id="IPR035441">
    <property type="entry name" value="TFIIS/LEDGF_dom_sf"/>
</dbReference>
<accession>A0A401P5D8</accession>
<feature type="domain" description="TFIIS central" evidence="3">
    <location>
        <begin position="236"/>
        <end position="353"/>
    </location>
</feature>
<keyword evidence="1" id="KW-0539">Nucleus</keyword>
<feature type="non-terminal residue" evidence="4">
    <location>
        <position position="1"/>
    </location>
</feature>
<dbReference type="PANTHER" id="PTHR11477:SF7">
    <property type="entry name" value="TRANSCRIPTION ELONGATION FACTOR A N-TERMINAL AND CENTRAL DOMAIN-CONTAINING PROTEIN"/>
    <property type="match status" value="1"/>
</dbReference>
<dbReference type="Pfam" id="PF07500">
    <property type="entry name" value="TFIIS_M"/>
    <property type="match status" value="1"/>
</dbReference>
<reference evidence="4 5" key="1">
    <citation type="journal article" date="2018" name="Nat. Ecol. Evol.">
        <title>Shark genomes provide insights into elasmobranch evolution and the origin of vertebrates.</title>
        <authorList>
            <person name="Hara Y"/>
            <person name="Yamaguchi K"/>
            <person name="Onimaru K"/>
            <person name="Kadota M"/>
            <person name="Koyanagi M"/>
            <person name="Keeley SD"/>
            <person name="Tatsumi K"/>
            <person name="Tanaka K"/>
            <person name="Motone F"/>
            <person name="Kageyama Y"/>
            <person name="Nozu R"/>
            <person name="Adachi N"/>
            <person name="Nishimura O"/>
            <person name="Nakagawa R"/>
            <person name="Tanegashima C"/>
            <person name="Kiyatake I"/>
            <person name="Matsumoto R"/>
            <person name="Murakumo K"/>
            <person name="Nishida K"/>
            <person name="Terakita A"/>
            <person name="Kuratani S"/>
            <person name="Sato K"/>
            <person name="Hyodo S Kuraku.S."/>
        </authorList>
    </citation>
    <scope>NUCLEOTIDE SEQUENCE [LARGE SCALE GENOMIC DNA]</scope>
</reference>
<dbReference type="Gene3D" id="2.20.25.10">
    <property type="match status" value="1"/>
</dbReference>
<dbReference type="Gene3D" id="1.10.472.30">
    <property type="entry name" value="Transcription elongation factor S-II, central domain"/>
    <property type="match status" value="1"/>
</dbReference>
<dbReference type="GO" id="GO:0005634">
    <property type="term" value="C:nucleus"/>
    <property type="evidence" value="ECO:0007669"/>
    <property type="project" value="UniProtKB-SubCell"/>
</dbReference>
<dbReference type="PIRSF" id="PIRSF006704">
    <property type="entry name" value="TF_IIS"/>
    <property type="match status" value="1"/>
</dbReference>
<evidence type="ECO:0000259" key="3">
    <source>
        <dbReference type="PROSITE" id="PS51321"/>
    </source>
</evidence>
<dbReference type="EMBL" id="BFAA01003100">
    <property type="protein sequence ID" value="GCB68354.1"/>
    <property type="molecule type" value="Genomic_DNA"/>
</dbReference>
<dbReference type="GO" id="GO:0006351">
    <property type="term" value="P:DNA-templated transcription"/>
    <property type="evidence" value="ECO:0007669"/>
    <property type="project" value="InterPro"/>
</dbReference>
<evidence type="ECO:0008006" key="6">
    <source>
        <dbReference type="Google" id="ProtNLM"/>
    </source>
</evidence>
<dbReference type="InterPro" id="IPR017923">
    <property type="entry name" value="TFIIS_N"/>
</dbReference>
<dbReference type="Pfam" id="PF08711">
    <property type="entry name" value="Med26"/>
    <property type="match status" value="1"/>
</dbReference>
<protein>
    <recommendedName>
        <fullName evidence="6">TFIIS central domain-containing protein</fullName>
    </recommendedName>
</protein>
<dbReference type="SMART" id="SM00510">
    <property type="entry name" value="TFS2M"/>
    <property type="match status" value="1"/>
</dbReference>
<dbReference type="Gene3D" id="1.20.930.10">
    <property type="entry name" value="Conserved domain common to transcription factors TFIIS, elongin A, CRSP70"/>
    <property type="match status" value="1"/>
</dbReference>
<dbReference type="PROSITE" id="PS51319">
    <property type="entry name" value="TFIIS_N"/>
    <property type="match status" value="1"/>
</dbReference>
<dbReference type="InterPro" id="IPR003618">
    <property type="entry name" value="TFIIS_cen_dom"/>
</dbReference>
<dbReference type="Proteomes" id="UP000288216">
    <property type="component" value="Unassembled WGS sequence"/>
</dbReference>
<sequence length="415" mass="47403">IHQLIFLFSPTVNQHEGQHVFAFQQLFQISQLTPGTCQLHLTVHGEKFTFHAGMKMNDLKEVIYRAHQIDKLLSANSIQEIKYLLNDFKGLPVTPEILQETDLVRAVYRVLKTCPDADTRRKARNLLSVWKKLYKNNYFQEKGQDDRLCTSSKEKSEKSNKINEGIVKTGKEADGTDSTCEIHVQQLETSQIMKGNEIIHNLPTDEMLEETRNEKQLSTSNGVAPKTQHVLSTQAVRAKCVELLFQALIGSELADDTVVEMWKSIAKGIEQFIHTLHLKNDKRYKACIRSKIANLKNPKNPHLRQKILSGEVTPQMFAEMSVMDMASEELKQQRASYTTSGLQDHQLPHSLEGTKTNKIRCRRCERFNCTVTAIARGTLFIPGWVCYGNPDEQMMTFVICNECGEKWYNSGWISV</sequence>
<evidence type="ECO:0000259" key="2">
    <source>
        <dbReference type="PROSITE" id="PS51319"/>
    </source>
</evidence>
<dbReference type="PANTHER" id="PTHR11477">
    <property type="entry name" value="TRANSCRIPTION FACTOR S-II ZINC FINGER DOMAIN-CONTAINING PROTEIN"/>
    <property type="match status" value="1"/>
</dbReference>
<dbReference type="AlphaFoldDB" id="A0A401P5D8"/>
<evidence type="ECO:0000313" key="4">
    <source>
        <dbReference type="EMBL" id="GCB68354.1"/>
    </source>
</evidence>
<gene>
    <name evidence="4" type="ORF">scyTo_0008217</name>
</gene>
<dbReference type="PROSITE" id="PS51321">
    <property type="entry name" value="TFIIS_CENTRAL"/>
    <property type="match status" value="1"/>
</dbReference>
<dbReference type="OrthoDB" id="44867at2759"/>
<organism evidence="4 5">
    <name type="scientific">Scyliorhinus torazame</name>
    <name type="common">Cloudy catshark</name>
    <name type="synonym">Catulus torazame</name>
    <dbReference type="NCBI Taxonomy" id="75743"/>
    <lineage>
        <taxon>Eukaryota</taxon>
        <taxon>Metazoa</taxon>
        <taxon>Chordata</taxon>
        <taxon>Craniata</taxon>
        <taxon>Vertebrata</taxon>
        <taxon>Chondrichthyes</taxon>
        <taxon>Elasmobranchii</taxon>
        <taxon>Galeomorphii</taxon>
        <taxon>Galeoidea</taxon>
        <taxon>Carcharhiniformes</taxon>
        <taxon>Scyliorhinidae</taxon>
        <taxon>Scyliorhinus</taxon>
    </lineage>
</organism>
<evidence type="ECO:0000313" key="5">
    <source>
        <dbReference type="Proteomes" id="UP000288216"/>
    </source>
</evidence>
<comment type="subcellular location">
    <subcellularLocation>
        <location evidence="1">Nucleus</location>
    </subcellularLocation>
</comment>
<comment type="caution">
    <text evidence="4">The sequence shown here is derived from an EMBL/GenBank/DDBJ whole genome shotgun (WGS) entry which is preliminary data.</text>
</comment>
<feature type="domain" description="TFIIS N-terminal" evidence="2">
    <location>
        <begin position="60"/>
        <end position="137"/>
    </location>
</feature>